<dbReference type="AlphaFoldDB" id="A0AAW2PZM7"/>
<reference evidence="2" key="1">
    <citation type="submission" date="2020-06" db="EMBL/GenBank/DDBJ databases">
        <authorList>
            <person name="Li T."/>
            <person name="Hu X."/>
            <person name="Zhang T."/>
            <person name="Song X."/>
            <person name="Zhang H."/>
            <person name="Dai N."/>
            <person name="Sheng W."/>
            <person name="Hou X."/>
            <person name="Wei L."/>
        </authorList>
    </citation>
    <scope>NUCLEOTIDE SEQUENCE</scope>
    <source>
        <strain evidence="2">G02</strain>
        <tissue evidence="2">Leaf</tissue>
    </source>
</reference>
<evidence type="ECO:0000256" key="1">
    <source>
        <dbReference type="SAM" id="MobiDB-lite"/>
    </source>
</evidence>
<dbReference type="EMBL" id="JACGWJ010000016">
    <property type="protein sequence ID" value="KAL0360912.1"/>
    <property type="molecule type" value="Genomic_DNA"/>
</dbReference>
<accession>A0AAW2PZM7</accession>
<feature type="compositionally biased region" description="Pro residues" evidence="1">
    <location>
        <begin position="36"/>
        <end position="50"/>
    </location>
</feature>
<name>A0AAW2PZM7_SESRA</name>
<gene>
    <name evidence="2" type="ORF">Sradi_3775700</name>
</gene>
<sequence length="64" mass="7025">MGPLLHRRRRHNHCALTLMIGSKAPRVDTTDGSTWPDPPAPQPPVDPPLPMATTKNPRLKGVLI</sequence>
<comment type="caution">
    <text evidence="2">The sequence shown here is derived from an EMBL/GenBank/DDBJ whole genome shotgun (WGS) entry which is preliminary data.</text>
</comment>
<organism evidence="2">
    <name type="scientific">Sesamum radiatum</name>
    <name type="common">Black benniseed</name>
    <dbReference type="NCBI Taxonomy" id="300843"/>
    <lineage>
        <taxon>Eukaryota</taxon>
        <taxon>Viridiplantae</taxon>
        <taxon>Streptophyta</taxon>
        <taxon>Embryophyta</taxon>
        <taxon>Tracheophyta</taxon>
        <taxon>Spermatophyta</taxon>
        <taxon>Magnoliopsida</taxon>
        <taxon>eudicotyledons</taxon>
        <taxon>Gunneridae</taxon>
        <taxon>Pentapetalae</taxon>
        <taxon>asterids</taxon>
        <taxon>lamiids</taxon>
        <taxon>Lamiales</taxon>
        <taxon>Pedaliaceae</taxon>
        <taxon>Sesamum</taxon>
    </lineage>
</organism>
<feature type="region of interest" description="Disordered" evidence="1">
    <location>
        <begin position="22"/>
        <end position="64"/>
    </location>
</feature>
<proteinExistence type="predicted"/>
<protein>
    <submittedName>
        <fullName evidence="2">Uncharacterized protein</fullName>
    </submittedName>
</protein>
<reference evidence="2" key="2">
    <citation type="journal article" date="2024" name="Plant">
        <title>Genomic evolution and insights into agronomic trait innovations of Sesamum species.</title>
        <authorList>
            <person name="Miao H."/>
            <person name="Wang L."/>
            <person name="Qu L."/>
            <person name="Liu H."/>
            <person name="Sun Y."/>
            <person name="Le M."/>
            <person name="Wang Q."/>
            <person name="Wei S."/>
            <person name="Zheng Y."/>
            <person name="Lin W."/>
            <person name="Duan Y."/>
            <person name="Cao H."/>
            <person name="Xiong S."/>
            <person name="Wang X."/>
            <person name="Wei L."/>
            <person name="Li C."/>
            <person name="Ma Q."/>
            <person name="Ju M."/>
            <person name="Zhao R."/>
            <person name="Li G."/>
            <person name="Mu C."/>
            <person name="Tian Q."/>
            <person name="Mei H."/>
            <person name="Zhang T."/>
            <person name="Gao T."/>
            <person name="Zhang H."/>
        </authorList>
    </citation>
    <scope>NUCLEOTIDE SEQUENCE</scope>
    <source>
        <strain evidence="2">G02</strain>
    </source>
</reference>
<evidence type="ECO:0000313" key="2">
    <source>
        <dbReference type="EMBL" id="KAL0360912.1"/>
    </source>
</evidence>